<evidence type="ECO:0000313" key="3">
    <source>
        <dbReference type="Proteomes" id="UP000264141"/>
    </source>
</evidence>
<dbReference type="PANTHER" id="PTHR38659:SF2">
    <property type="entry name" value="HDIG DOMAIN PROTEIN"/>
    <property type="match status" value="1"/>
</dbReference>
<organism evidence="2 3">
    <name type="scientific">Anaerolinea thermolimosa</name>
    <dbReference type="NCBI Taxonomy" id="229919"/>
    <lineage>
        <taxon>Bacteria</taxon>
        <taxon>Bacillati</taxon>
        <taxon>Chloroflexota</taxon>
        <taxon>Anaerolineae</taxon>
        <taxon>Anaerolineales</taxon>
        <taxon>Anaerolineaceae</taxon>
        <taxon>Anaerolinea</taxon>
    </lineage>
</organism>
<dbReference type="EMBL" id="DPBP01000003">
    <property type="protein sequence ID" value="HCE16305.1"/>
    <property type="molecule type" value="Genomic_DNA"/>
</dbReference>
<evidence type="ECO:0000313" key="2">
    <source>
        <dbReference type="EMBL" id="HCE16305.1"/>
    </source>
</evidence>
<gene>
    <name evidence="2" type="ORF">DEQ80_00460</name>
</gene>
<accession>A0A3D1JDP3</accession>
<dbReference type="PANTHER" id="PTHR38659">
    <property type="entry name" value="METAL-DEPENDENT PHOSPHOHYDROLASE"/>
    <property type="match status" value="1"/>
</dbReference>
<dbReference type="GO" id="GO:0016787">
    <property type="term" value="F:hydrolase activity"/>
    <property type="evidence" value="ECO:0007669"/>
    <property type="project" value="UniProtKB-KW"/>
</dbReference>
<dbReference type="Pfam" id="PF01966">
    <property type="entry name" value="HD"/>
    <property type="match status" value="1"/>
</dbReference>
<feature type="domain" description="HD" evidence="1">
    <location>
        <begin position="20"/>
        <end position="90"/>
    </location>
</feature>
<protein>
    <submittedName>
        <fullName evidence="2">HAD family hydrolase</fullName>
    </submittedName>
</protein>
<dbReference type="InterPro" id="IPR006674">
    <property type="entry name" value="HD_domain"/>
</dbReference>
<sequence>MERQQALDIIHEYVKNPSLIHHMLSVEAAMRFYASQFGEDVDLWGITGLLHDFDWEIHPTLEEHPVLGAPILRERGVPEVIVRAILSHGVETGVPRESRMEKALYACDEITGLITAVALVRPSRSLYDLTAQSVKKKWKDKAFAAGANREEIAHGAAEFGIELWAHVDNVILAMRQIAPQLGLEGSLTQP</sequence>
<dbReference type="Gene3D" id="1.10.3210.10">
    <property type="entry name" value="Hypothetical protein af1432"/>
    <property type="match status" value="1"/>
</dbReference>
<evidence type="ECO:0000259" key="1">
    <source>
        <dbReference type="Pfam" id="PF01966"/>
    </source>
</evidence>
<dbReference type="AlphaFoldDB" id="A0A3D1JDP3"/>
<comment type="caution">
    <text evidence="2">The sequence shown here is derived from an EMBL/GenBank/DDBJ whole genome shotgun (WGS) entry which is preliminary data.</text>
</comment>
<reference evidence="2 3" key="1">
    <citation type="journal article" date="2018" name="Nat. Biotechnol.">
        <title>A standardized bacterial taxonomy based on genome phylogeny substantially revises the tree of life.</title>
        <authorList>
            <person name="Parks D.H."/>
            <person name="Chuvochina M."/>
            <person name="Waite D.W."/>
            <person name="Rinke C."/>
            <person name="Skarshewski A."/>
            <person name="Chaumeil P.A."/>
            <person name="Hugenholtz P."/>
        </authorList>
    </citation>
    <scope>NUCLEOTIDE SEQUENCE [LARGE SCALE GENOMIC DNA]</scope>
    <source>
        <strain evidence="2">UBA8781</strain>
    </source>
</reference>
<dbReference type="InterPro" id="IPR006675">
    <property type="entry name" value="HDIG_dom"/>
</dbReference>
<dbReference type="Proteomes" id="UP000264141">
    <property type="component" value="Unassembled WGS sequence"/>
</dbReference>
<proteinExistence type="predicted"/>
<dbReference type="STRING" id="229919.GCA_001050195_00572"/>
<dbReference type="SUPFAM" id="SSF109604">
    <property type="entry name" value="HD-domain/PDEase-like"/>
    <property type="match status" value="1"/>
</dbReference>
<name>A0A3D1JDP3_9CHLR</name>
<dbReference type="NCBIfam" id="TIGR00277">
    <property type="entry name" value="HDIG"/>
    <property type="match status" value="1"/>
</dbReference>
<keyword evidence="2" id="KW-0378">Hydrolase</keyword>